<reference evidence="11" key="3">
    <citation type="journal article" date="2014" name="Nature">
        <title>Elephant shark genome provides unique insights into gnathostome evolution.</title>
        <authorList>
            <consortium name="International Elephant Shark Genome Sequencing Consortium"/>
            <person name="Venkatesh B."/>
            <person name="Lee A.P."/>
            <person name="Ravi V."/>
            <person name="Maurya A.K."/>
            <person name="Lian M.M."/>
            <person name="Swann J.B."/>
            <person name="Ohta Y."/>
            <person name="Flajnik M.F."/>
            <person name="Sutoh Y."/>
            <person name="Kasahara M."/>
            <person name="Hoon S."/>
            <person name="Gangu V."/>
            <person name="Roy S.W."/>
            <person name="Irimia M."/>
            <person name="Korzh V."/>
            <person name="Kondrychyn I."/>
            <person name="Lim Z.W."/>
            <person name="Tay B.H."/>
            <person name="Tohari S."/>
            <person name="Kong K.W."/>
            <person name="Ho S."/>
            <person name="Lorente-Galdos B."/>
            <person name="Quilez J."/>
            <person name="Marques-Bonet T."/>
            <person name="Raney B.J."/>
            <person name="Ingham P.W."/>
            <person name="Tay A."/>
            <person name="Hillier L.W."/>
            <person name="Minx P."/>
            <person name="Boehm T."/>
            <person name="Wilson R.K."/>
            <person name="Brenner S."/>
            <person name="Warren W.C."/>
        </authorList>
    </citation>
    <scope>NUCLEOTIDE SEQUENCE [LARGE SCALE GENOMIC DNA]</scope>
</reference>
<dbReference type="Pfam" id="PF13765">
    <property type="entry name" value="PRY"/>
    <property type="match status" value="1"/>
</dbReference>
<keyword evidence="5" id="KW-1015">Disulfide bond</keyword>
<comment type="subcellular location">
    <subcellularLocation>
        <location evidence="1">Membrane</location>
    </subcellularLocation>
</comment>
<dbReference type="GO" id="GO:0050863">
    <property type="term" value="P:regulation of T cell activation"/>
    <property type="evidence" value="ECO:0007669"/>
    <property type="project" value="UniProtKB-ARBA"/>
</dbReference>
<evidence type="ECO:0000256" key="7">
    <source>
        <dbReference type="ARBA" id="ARBA00023319"/>
    </source>
</evidence>
<evidence type="ECO:0000259" key="8">
    <source>
        <dbReference type="PROSITE" id="PS50188"/>
    </source>
</evidence>
<dbReference type="FunFam" id="2.60.120.920:FF:000004">
    <property type="entry name" value="Butyrophilin subfamily 1 member A1"/>
    <property type="match status" value="1"/>
</dbReference>
<dbReference type="InterPro" id="IPR013106">
    <property type="entry name" value="Ig_V-set"/>
</dbReference>
<dbReference type="InterPro" id="IPR036179">
    <property type="entry name" value="Ig-like_dom_sf"/>
</dbReference>
<name>A0A4W3GK16_CALMI</name>
<dbReference type="InterPro" id="IPR003879">
    <property type="entry name" value="Butyrophylin_SPRY"/>
</dbReference>
<dbReference type="SMART" id="SM00449">
    <property type="entry name" value="SPRY"/>
    <property type="match status" value="1"/>
</dbReference>
<organism evidence="10 11">
    <name type="scientific">Callorhinchus milii</name>
    <name type="common">Ghost shark</name>
    <dbReference type="NCBI Taxonomy" id="7868"/>
    <lineage>
        <taxon>Eukaryota</taxon>
        <taxon>Metazoa</taxon>
        <taxon>Chordata</taxon>
        <taxon>Craniata</taxon>
        <taxon>Vertebrata</taxon>
        <taxon>Chondrichthyes</taxon>
        <taxon>Holocephali</taxon>
        <taxon>Chimaeriformes</taxon>
        <taxon>Callorhinchidae</taxon>
        <taxon>Callorhinchus</taxon>
    </lineage>
</organism>
<dbReference type="Pfam" id="PF00622">
    <property type="entry name" value="SPRY"/>
    <property type="match status" value="1"/>
</dbReference>
<dbReference type="FunFam" id="2.60.40.10:FF:000142">
    <property type="entry name" value="V-set domain-containing T-cell activation inhibitor 1"/>
    <property type="match status" value="1"/>
</dbReference>
<evidence type="ECO:0000256" key="1">
    <source>
        <dbReference type="ARBA" id="ARBA00004370"/>
    </source>
</evidence>
<dbReference type="InterPro" id="IPR001870">
    <property type="entry name" value="B30.2/SPRY"/>
</dbReference>
<dbReference type="Gene3D" id="2.60.40.10">
    <property type="entry name" value="Immunoglobulins"/>
    <property type="match status" value="1"/>
</dbReference>
<evidence type="ECO:0000256" key="3">
    <source>
        <dbReference type="ARBA" id="ARBA00022729"/>
    </source>
</evidence>
<evidence type="ECO:0000313" key="10">
    <source>
        <dbReference type="Ensembl" id="ENSCMIP00000003397.1"/>
    </source>
</evidence>
<evidence type="ECO:0008006" key="12">
    <source>
        <dbReference type="Google" id="ProtNLM"/>
    </source>
</evidence>
<reference evidence="10" key="4">
    <citation type="submission" date="2025-08" db="UniProtKB">
        <authorList>
            <consortium name="Ensembl"/>
        </authorList>
    </citation>
    <scope>IDENTIFICATION</scope>
</reference>
<dbReference type="GeneTree" id="ENSGT01040000240385"/>
<dbReference type="AlphaFoldDB" id="A0A4W3GK16"/>
<dbReference type="Gene3D" id="2.60.120.920">
    <property type="match status" value="1"/>
</dbReference>
<evidence type="ECO:0000256" key="5">
    <source>
        <dbReference type="ARBA" id="ARBA00023157"/>
    </source>
</evidence>
<dbReference type="Ensembl" id="ENSCMIT00000003527.1">
    <property type="protein sequence ID" value="ENSCMIP00000003397.1"/>
    <property type="gene ID" value="ENSCMIG00000002034.1"/>
</dbReference>
<dbReference type="InterPro" id="IPR003877">
    <property type="entry name" value="SPRY_dom"/>
</dbReference>
<dbReference type="InterPro" id="IPR050143">
    <property type="entry name" value="TRIM/RBCC"/>
</dbReference>
<dbReference type="SMART" id="SM00406">
    <property type="entry name" value="IGv"/>
    <property type="match status" value="1"/>
</dbReference>
<feature type="domain" description="Ig-like" evidence="9">
    <location>
        <begin position="14"/>
        <end position="145"/>
    </location>
</feature>
<accession>A0A4W3GK16</accession>
<dbReference type="SMART" id="SM00589">
    <property type="entry name" value="PRY"/>
    <property type="match status" value="1"/>
</dbReference>
<dbReference type="InterPro" id="IPR013783">
    <property type="entry name" value="Ig-like_fold"/>
</dbReference>
<dbReference type="PANTHER" id="PTHR24103">
    <property type="entry name" value="E3 UBIQUITIN-PROTEIN LIGASE TRIM"/>
    <property type="match status" value="1"/>
</dbReference>
<protein>
    <recommendedName>
        <fullName evidence="12">B30.2/SPRY domain-containing protein</fullName>
    </recommendedName>
</protein>
<dbReference type="SUPFAM" id="SSF49899">
    <property type="entry name" value="Concanavalin A-like lectins/glucanases"/>
    <property type="match status" value="1"/>
</dbReference>
<dbReference type="InterPro" id="IPR003599">
    <property type="entry name" value="Ig_sub"/>
</dbReference>
<evidence type="ECO:0000259" key="9">
    <source>
        <dbReference type="PROSITE" id="PS50835"/>
    </source>
</evidence>
<keyword evidence="11" id="KW-1185">Reference proteome</keyword>
<dbReference type="InterPro" id="IPR007110">
    <property type="entry name" value="Ig-like_dom"/>
</dbReference>
<dbReference type="InterPro" id="IPR006574">
    <property type="entry name" value="PRY"/>
</dbReference>
<dbReference type="GO" id="GO:0016020">
    <property type="term" value="C:membrane"/>
    <property type="evidence" value="ECO:0007669"/>
    <property type="project" value="UniProtKB-SubCell"/>
</dbReference>
<dbReference type="InterPro" id="IPR043136">
    <property type="entry name" value="B30.2/SPRY_sf"/>
</dbReference>
<dbReference type="PRINTS" id="PR01407">
    <property type="entry name" value="BUTYPHLNCDUF"/>
</dbReference>
<reference evidence="11" key="2">
    <citation type="journal article" date="2007" name="PLoS Biol.">
        <title>Survey sequencing and comparative analysis of the elephant shark (Callorhinchus milii) genome.</title>
        <authorList>
            <person name="Venkatesh B."/>
            <person name="Kirkness E.F."/>
            <person name="Loh Y.H."/>
            <person name="Halpern A.L."/>
            <person name="Lee A.P."/>
            <person name="Johnson J."/>
            <person name="Dandona N."/>
            <person name="Viswanathan L.D."/>
            <person name="Tay A."/>
            <person name="Venter J.C."/>
            <person name="Strausberg R.L."/>
            <person name="Brenner S."/>
        </authorList>
    </citation>
    <scope>NUCLEOTIDE SEQUENCE [LARGE SCALE GENOMIC DNA]</scope>
</reference>
<keyword evidence="7" id="KW-0393">Immunoglobulin domain</keyword>
<dbReference type="Pfam" id="PF07686">
    <property type="entry name" value="V-set"/>
    <property type="match status" value="1"/>
</dbReference>
<feature type="domain" description="B30.2/SPRY" evidence="8">
    <location>
        <begin position="205"/>
        <end position="403"/>
    </location>
</feature>
<reference evidence="10" key="5">
    <citation type="submission" date="2025-09" db="UniProtKB">
        <authorList>
            <consortium name="Ensembl"/>
        </authorList>
    </citation>
    <scope>IDENTIFICATION</scope>
</reference>
<keyword evidence="6" id="KW-0325">Glycoprotein</keyword>
<evidence type="ECO:0000256" key="2">
    <source>
        <dbReference type="ARBA" id="ARBA00007591"/>
    </source>
</evidence>
<dbReference type="CDD" id="cd13733">
    <property type="entry name" value="SPRY_PRY_C-I_1"/>
    <property type="match status" value="1"/>
</dbReference>
<evidence type="ECO:0000256" key="6">
    <source>
        <dbReference type="ARBA" id="ARBA00023180"/>
    </source>
</evidence>
<dbReference type="SMART" id="SM00409">
    <property type="entry name" value="IG"/>
    <property type="match status" value="1"/>
</dbReference>
<sequence length="494" mass="55057">LALASSLNTWVTRPRLLPALSCRRSPTYSRKGECVVWGWVGIRPPHPVTATAVVLDCKCSISLLPEGVVIRWFRTRFDFPVYAYRGGRRRVEEEDEAYRHRAQLSIERLKEGDVSLRLADVRGTDNGTYTCFVDYAGSHEQTKIQLQVQGQSCSPRVSTRNSCVSADLPLGVIIPLTILIIIIWSLHPQLFVEHCCTELTTVTLLSWISTHSIFCCFALSAPASLTLDPDTAHPNLILSENLTSVRYGDRRQQLSDSPKRFDTVVSVLGSDGFKSGRHYWEVQVANKTNWTVGFARESANRKGEFTLSPENGYWAAWLRNGTEYEAGESPSILLSLTERPGRLGLYLNYEGGQVIFYNADNMSHLHTFIQTFTEKLFPYFSPCDNDGGKNCDPLRIYRRTSVQNIPNSALNPNIRSAFSINSSPSISHSLPLSLYLTLTPSLSPSLLTLSLFLSISHWRPCFKQETNSGGAGVGAGGWGAELDQDFSLKTVFGF</sequence>
<dbReference type="InParanoid" id="A0A4W3GK16"/>
<proteinExistence type="inferred from homology"/>
<dbReference type="GO" id="GO:1903037">
    <property type="term" value="P:regulation of leukocyte cell-cell adhesion"/>
    <property type="evidence" value="ECO:0007669"/>
    <property type="project" value="UniProtKB-ARBA"/>
</dbReference>
<evidence type="ECO:0000313" key="11">
    <source>
        <dbReference type="Proteomes" id="UP000314986"/>
    </source>
</evidence>
<dbReference type="PROSITE" id="PS50835">
    <property type="entry name" value="IG_LIKE"/>
    <property type="match status" value="1"/>
</dbReference>
<dbReference type="InterPro" id="IPR013320">
    <property type="entry name" value="ConA-like_dom_sf"/>
</dbReference>
<comment type="similarity">
    <text evidence="2">Belongs to the immunoglobulin superfamily. BTN/MOG family.</text>
</comment>
<dbReference type="SUPFAM" id="SSF48726">
    <property type="entry name" value="Immunoglobulin"/>
    <property type="match status" value="1"/>
</dbReference>
<dbReference type="PROSITE" id="PS50188">
    <property type="entry name" value="B302_SPRY"/>
    <property type="match status" value="1"/>
</dbReference>
<keyword evidence="3" id="KW-0732">Signal</keyword>
<dbReference type="Proteomes" id="UP000314986">
    <property type="component" value="Unassembled WGS sequence"/>
</dbReference>
<reference evidence="11" key="1">
    <citation type="journal article" date="2006" name="Science">
        <title>Ancient noncoding elements conserved in the human genome.</title>
        <authorList>
            <person name="Venkatesh B."/>
            <person name="Kirkness E.F."/>
            <person name="Loh Y.H."/>
            <person name="Halpern A.L."/>
            <person name="Lee A.P."/>
            <person name="Johnson J."/>
            <person name="Dandona N."/>
            <person name="Viswanathan L.D."/>
            <person name="Tay A."/>
            <person name="Venter J.C."/>
            <person name="Strausberg R.L."/>
            <person name="Brenner S."/>
        </authorList>
    </citation>
    <scope>NUCLEOTIDE SEQUENCE [LARGE SCALE GENOMIC DNA]</scope>
</reference>
<evidence type="ECO:0000256" key="4">
    <source>
        <dbReference type="ARBA" id="ARBA00023136"/>
    </source>
</evidence>
<keyword evidence="4" id="KW-0472">Membrane</keyword>